<accession>A0A1E4T4S7</accession>
<gene>
    <name evidence="13" type="ORF">CANARDRAFT_27156</name>
</gene>
<reference evidence="14" key="1">
    <citation type="submission" date="2016-04" db="EMBL/GenBank/DDBJ databases">
        <title>Comparative genomics of biotechnologically important yeasts.</title>
        <authorList>
            <consortium name="DOE Joint Genome Institute"/>
            <person name="Riley R."/>
            <person name="Haridas S."/>
            <person name="Wolfe K.H."/>
            <person name="Lopes M.R."/>
            <person name="Hittinger C.T."/>
            <person name="Goker M."/>
            <person name="Salamov A."/>
            <person name="Wisecaver J."/>
            <person name="Long T.M."/>
            <person name="Aerts A.L."/>
            <person name="Barry K."/>
            <person name="Choi C."/>
            <person name="Clum A."/>
            <person name="Coughlan A.Y."/>
            <person name="Deshpande S."/>
            <person name="Douglass A.P."/>
            <person name="Hanson S.J."/>
            <person name="Klenk H.-P."/>
            <person name="Labutti K."/>
            <person name="Lapidus A."/>
            <person name="Lindquist E."/>
            <person name="Lipzen A."/>
            <person name="Meier-Kolthoff J.P."/>
            <person name="Ohm R.A."/>
            <person name="Otillar R.P."/>
            <person name="Pangilinan J."/>
            <person name="Peng Y."/>
            <person name="Rokas A."/>
            <person name="Rosa C.A."/>
            <person name="Scheuner C."/>
            <person name="Sibirny A.A."/>
            <person name="Slot J.C."/>
            <person name="Stielow J.B."/>
            <person name="Sun H."/>
            <person name="Kurtzman C.P."/>
            <person name="Blackwell M."/>
            <person name="Grigoriev I.V."/>
            <person name="Jeffries T.W."/>
        </authorList>
    </citation>
    <scope>NUCLEOTIDE SEQUENCE [LARGE SCALE GENOMIC DNA]</scope>
    <source>
        <strain evidence="14">NRRL YB-2248</strain>
    </source>
</reference>
<comment type="similarity">
    <text evidence="3">Belongs to the complex I NDUFB3 subunit family.</text>
</comment>
<dbReference type="GO" id="GO:0005743">
    <property type="term" value="C:mitochondrial inner membrane"/>
    <property type="evidence" value="ECO:0007669"/>
    <property type="project" value="UniProtKB-SubCell"/>
</dbReference>
<dbReference type="Proteomes" id="UP000094801">
    <property type="component" value="Unassembled WGS sequence"/>
</dbReference>
<evidence type="ECO:0000256" key="7">
    <source>
        <dbReference type="ARBA" id="ARBA00022792"/>
    </source>
</evidence>
<evidence type="ECO:0000256" key="5">
    <source>
        <dbReference type="ARBA" id="ARBA00022660"/>
    </source>
</evidence>
<dbReference type="EMBL" id="KV453849">
    <property type="protein sequence ID" value="ODV86755.1"/>
    <property type="molecule type" value="Genomic_DNA"/>
</dbReference>
<dbReference type="InterPro" id="IPR012576">
    <property type="entry name" value="NDUFB3"/>
</dbReference>
<evidence type="ECO:0000256" key="11">
    <source>
        <dbReference type="ARBA" id="ARBA00023136"/>
    </source>
</evidence>
<evidence type="ECO:0000313" key="14">
    <source>
        <dbReference type="Proteomes" id="UP000094801"/>
    </source>
</evidence>
<keyword evidence="10" id="KW-0496">Mitochondrion</keyword>
<comment type="function">
    <text evidence="1">Accessory subunit of the mitochondrial membrane respiratory chain NADH dehydrogenase (Complex I), that is believed not to be involved in catalysis. Complex I functions in the transfer of electrons from NADH to the respiratory chain. The immediate electron acceptor for the enzyme is believed to be ubiquinone.</text>
</comment>
<evidence type="ECO:0000256" key="3">
    <source>
        <dbReference type="ARBA" id="ARBA00005667"/>
    </source>
</evidence>
<evidence type="ECO:0000256" key="4">
    <source>
        <dbReference type="ARBA" id="ARBA00022448"/>
    </source>
</evidence>
<organism evidence="13 14">
    <name type="scientific">[Candida] arabinofermentans NRRL YB-2248</name>
    <dbReference type="NCBI Taxonomy" id="983967"/>
    <lineage>
        <taxon>Eukaryota</taxon>
        <taxon>Fungi</taxon>
        <taxon>Dikarya</taxon>
        <taxon>Ascomycota</taxon>
        <taxon>Saccharomycotina</taxon>
        <taxon>Pichiomycetes</taxon>
        <taxon>Pichiales</taxon>
        <taxon>Pichiaceae</taxon>
        <taxon>Ogataea</taxon>
        <taxon>Ogataea/Candida clade</taxon>
    </lineage>
</organism>
<evidence type="ECO:0000256" key="10">
    <source>
        <dbReference type="ARBA" id="ARBA00023128"/>
    </source>
</evidence>
<evidence type="ECO:0000256" key="2">
    <source>
        <dbReference type="ARBA" id="ARBA00004298"/>
    </source>
</evidence>
<feature type="transmembrane region" description="Helical" evidence="12">
    <location>
        <begin position="30"/>
        <end position="48"/>
    </location>
</feature>
<dbReference type="PANTHER" id="PTHR15082">
    <property type="entry name" value="NADH-UBIQUINONE OXIDOREDUCTASE B12 SUBUNIT"/>
    <property type="match status" value="1"/>
</dbReference>
<sequence length="68" mass="7950">MAVPHLNDPWKKRDAWRYEGHFHKSQRFRGLLPGLGWGFAAFLAVSVYEDYFMKKADHGHKEDASAHH</sequence>
<name>A0A1E4T4S7_9ASCO</name>
<proteinExistence type="inferred from homology"/>
<evidence type="ECO:0000313" key="13">
    <source>
        <dbReference type="EMBL" id="ODV86755.1"/>
    </source>
</evidence>
<keyword evidence="7" id="KW-0999">Mitochondrion inner membrane</keyword>
<keyword evidence="8" id="KW-0249">Electron transport</keyword>
<evidence type="ECO:0000256" key="6">
    <source>
        <dbReference type="ARBA" id="ARBA00022692"/>
    </source>
</evidence>
<dbReference type="Pfam" id="PF08122">
    <property type="entry name" value="NDUF_B12"/>
    <property type="match status" value="1"/>
</dbReference>
<dbReference type="AlphaFoldDB" id="A0A1E4T4S7"/>
<evidence type="ECO:0000256" key="9">
    <source>
        <dbReference type="ARBA" id="ARBA00022989"/>
    </source>
</evidence>
<evidence type="ECO:0000256" key="8">
    <source>
        <dbReference type="ARBA" id="ARBA00022982"/>
    </source>
</evidence>
<dbReference type="PANTHER" id="PTHR15082:SF2">
    <property type="entry name" value="NADH DEHYDROGENASE [UBIQUINONE] 1 BETA SUBCOMPLEX SUBUNIT 3"/>
    <property type="match status" value="1"/>
</dbReference>
<dbReference type="OrthoDB" id="521512at2759"/>
<dbReference type="GO" id="GO:0022900">
    <property type="term" value="P:electron transport chain"/>
    <property type="evidence" value="ECO:0007669"/>
    <property type="project" value="InterPro"/>
</dbReference>
<keyword evidence="6 12" id="KW-0812">Transmembrane</keyword>
<evidence type="ECO:0008006" key="15">
    <source>
        <dbReference type="Google" id="ProtNLM"/>
    </source>
</evidence>
<evidence type="ECO:0000256" key="1">
    <source>
        <dbReference type="ARBA" id="ARBA00003195"/>
    </source>
</evidence>
<keyword evidence="5" id="KW-0679">Respiratory chain</keyword>
<comment type="subcellular location">
    <subcellularLocation>
        <location evidence="2">Mitochondrion inner membrane</location>
        <topology evidence="2">Single-pass membrane protein</topology>
        <orientation evidence="2">Matrix side</orientation>
    </subcellularLocation>
</comment>
<keyword evidence="11 12" id="KW-0472">Membrane</keyword>
<evidence type="ECO:0000256" key="12">
    <source>
        <dbReference type="SAM" id="Phobius"/>
    </source>
</evidence>
<keyword evidence="9 12" id="KW-1133">Transmembrane helix</keyword>
<dbReference type="STRING" id="983967.A0A1E4T4S7"/>
<dbReference type="GO" id="GO:0032981">
    <property type="term" value="P:mitochondrial respiratory chain complex I assembly"/>
    <property type="evidence" value="ECO:0007669"/>
    <property type="project" value="TreeGrafter"/>
</dbReference>
<protein>
    <recommendedName>
        <fullName evidence="15">NADH dehydrogenase [ubiquinone] 1 beta subcomplex subunit 3</fullName>
    </recommendedName>
</protein>
<keyword evidence="4" id="KW-0813">Transport</keyword>
<keyword evidence="14" id="KW-1185">Reference proteome</keyword>